<dbReference type="PANTHER" id="PTHR30307:SF0">
    <property type="entry name" value="S-ADENOSYLMETHIONINE:TRNA RIBOSYLTRANSFERASE-ISOMERASE"/>
    <property type="match status" value="1"/>
</dbReference>
<comment type="subunit">
    <text evidence="3 13">Monomer.</text>
</comment>
<organism evidence="14 15">
    <name type="scientific">Wenzhouxiangella marina</name>
    <dbReference type="NCBI Taxonomy" id="1579979"/>
    <lineage>
        <taxon>Bacteria</taxon>
        <taxon>Pseudomonadati</taxon>
        <taxon>Pseudomonadota</taxon>
        <taxon>Gammaproteobacteria</taxon>
        <taxon>Chromatiales</taxon>
        <taxon>Wenzhouxiangellaceae</taxon>
        <taxon>Wenzhouxiangella</taxon>
    </lineage>
</organism>
<dbReference type="FunFam" id="3.40.1780.10:FF:000001">
    <property type="entry name" value="S-adenosylmethionine:tRNA ribosyltransferase-isomerase"/>
    <property type="match status" value="1"/>
</dbReference>
<evidence type="ECO:0000313" key="14">
    <source>
        <dbReference type="EMBL" id="AKS42492.1"/>
    </source>
</evidence>
<evidence type="ECO:0000256" key="1">
    <source>
        <dbReference type="ARBA" id="ARBA00004496"/>
    </source>
</evidence>
<dbReference type="Gene3D" id="3.40.1780.10">
    <property type="entry name" value="QueA-like"/>
    <property type="match status" value="1"/>
</dbReference>
<accession>A0A0K0XXY4</accession>
<dbReference type="PATRIC" id="fig|1579979.3.peg.2173"/>
<evidence type="ECO:0000256" key="3">
    <source>
        <dbReference type="ARBA" id="ARBA00011245"/>
    </source>
</evidence>
<dbReference type="Proteomes" id="UP000066624">
    <property type="component" value="Chromosome"/>
</dbReference>
<dbReference type="Gene3D" id="2.40.10.240">
    <property type="entry name" value="QueA-like"/>
    <property type="match status" value="1"/>
</dbReference>
<protein>
    <recommendedName>
        <fullName evidence="11 13">S-adenosylmethionine:tRNA ribosyltransferase-isomerase</fullName>
        <ecNumber evidence="10 13">2.4.99.17</ecNumber>
    </recommendedName>
    <alternativeName>
        <fullName evidence="12 13">Queuosine biosynthesis protein QueA</fullName>
    </alternativeName>
</protein>
<evidence type="ECO:0000256" key="8">
    <source>
        <dbReference type="ARBA" id="ARBA00052751"/>
    </source>
</evidence>
<dbReference type="GO" id="GO:0051075">
    <property type="term" value="F:S-adenosylmethionine:tRNA ribosyltransferase-isomerase activity"/>
    <property type="evidence" value="ECO:0007669"/>
    <property type="project" value="UniProtKB-EC"/>
</dbReference>
<dbReference type="HAMAP" id="MF_00113">
    <property type="entry name" value="QueA"/>
    <property type="match status" value="1"/>
</dbReference>
<reference evidence="14 15" key="1">
    <citation type="submission" date="2015-07" db="EMBL/GenBank/DDBJ databases">
        <authorList>
            <person name="Noorani M."/>
        </authorList>
    </citation>
    <scope>NUCLEOTIDE SEQUENCE [LARGE SCALE GENOMIC DNA]</scope>
    <source>
        <strain evidence="14 15">KCTC 42284</strain>
    </source>
</reference>
<dbReference type="InterPro" id="IPR036100">
    <property type="entry name" value="QueA_sf"/>
</dbReference>
<evidence type="ECO:0000256" key="10">
    <source>
        <dbReference type="ARBA" id="ARBA00066503"/>
    </source>
</evidence>
<dbReference type="SUPFAM" id="SSF111337">
    <property type="entry name" value="QueA-like"/>
    <property type="match status" value="1"/>
</dbReference>
<comment type="subcellular location">
    <subcellularLocation>
        <location evidence="1 13">Cytoplasm</location>
    </subcellularLocation>
</comment>
<comment type="function">
    <text evidence="13">Transfers and isomerizes the ribose moiety from AdoMet to the 7-aminomethyl group of 7-deazaguanine (preQ1-tRNA) to give epoxyqueuosine (oQ-tRNA).</text>
</comment>
<dbReference type="PANTHER" id="PTHR30307">
    <property type="entry name" value="S-ADENOSYLMETHIONINE:TRNA RIBOSYLTRANSFERASE-ISOMERASE"/>
    <property type="match status" value="1"/>
</dbReference>
<dbReference type="EC" id="2.4.99.17" evidence="10 13"/>
<evidence type="ECO:0000256" key="12">
    <source>
        <dbReference type="ARBA" id="ARBA00076160"/>
    </source>
</evidence>
<keyword evidence="7 13" id="KW-0671">Queuosine biosynthesis</keyword>
<dbReference type="InterPro" id="IPR042119">
    <property type="entry name" value="QueA_dom2"/>
</dbReference>
<comment type="pathway">
    <text evidence="2 13">tRNA modification; tRNA-queuosine biosynthesis.</text>
</comment>
<evidence type="ECO:0000256" key="7">
    <source>
        <dbReference type="ARBA" id="ARBA00022785"/>
    </source>
</evidence>
<evidence type="ECO:0000256" key="2">
    <source>
        <dbReference type="ARBA" id="ARBA00004691"/>
    </source>
</evidence>
<comment type="similarity">
    <text evidence="9 13">Belongs to the QueA family.</text>
</comment>
<comment type="catalytic activity">
    <reaction evidence="8 13">
        <text>7-aminomethyl-7-carbaguanosine(34) in tRNA + S-adenosyl-L-methionine = epoxyqueuosine(34) in tRNA + adenine + L-methionine + 2 H(+)</text>
        <dbReference type="Rhea" id="RHEA:32155"/>
        <dbReference type="Rhea" id="RHEA-COMP:10342"/>
        <dbReference type="Rhea" id="RHEA-COMP:18582"/>
        <dbReference type="ChEBI" id="CHEBI:15378"/>
        <dbReference type="ChEBI" id="CHEBI:16708"/>
        <dbReference type="ChEBI" id="CHEBI:57844"/>
        <dbReference type="ChEBI" id="CHEBI:59789"/>
        <dbReference type="ChEBI" id="CHEBI:82833"/>
        <dbReference type="ChEBI" id="CHEBI:194443"/>
        <dbReference type="EC" id="2.4.99.17"/>
    </reaction>
</comment>
<dbReference type="NCBIfam" id="NF001140">
    <property type="entry name" value="PRK00147.1"/>
    <property type="match status" value="1"/>
</dbReference>
<dbReference type="InterPro" id="IPR042118">
    <property type="entry name" value="QueA_dom1"/>
</dbReference>
<evidence type="ECO:0000256" key="11">
    <source>
        <dbReference type="ARBA" id="ARBA00069325"/>
    </source>
</evidence>
<gene>
    <name evidence="13" type="primary">queA</name>
    <name evidence="14" type="ORF">WM2015_2127</name>
</gene>
<dbReference type="Pfam" id="PF02547">
    <property type="entry name" value="Queuosine_synth"/>
    <property type="match status" value="1"/>
</dbReference>
<dbReference type="InterPro" id="IPR003699">
    <property type="entry name" value="QueA"/>
</dbReference>
<dbReference type="STRING" id="1579979.WM2015_2127"/>
<sequence length="353" mass="39517">MLFVFDIGHGLKLRMDVADFHFDLPEHLIAQVPLADRSASRLLHLDRSLGTLADRRFADLPELLGPDDLLVFNNTRVIPARLFAQKQTGGRVEVMIERMLGSQSALAQLRANRKPQPGMHLEVGDEGLLRLGEREGEFWRVDIASGPDWAALLERHGHMPLPPYIQREDDAVDRERYQTVYGEEPGAVAAPTAGLHFDQPLLDALARRGVRRGWCTLHVGAGTFQPVRVERVEDHEMHAEWLRVDETLVEQVSETRERGGRVIAVGTTSARSLETAAANGELAPFAGDSRLFIYPGYQFRVVDALITNFHLPGSTLLMMISALAGRETILDAYAHAIEQEYRFFSYGDAMFID</sequence>
<evidence type="ECO:0000256" key="5">
    <source>
        <dbReference type="ARBA" id="ARBA00022679"/>
    </source>
</evidence>
<evidence type="ECO:0000256" key="6">
    <source>
        <dbReference type="ARBA" id="ARBA00022691"/>
    </source>
</evidence>
<proteinExistence type="inferred from homology"/>
<evidence type="ECO:0000256" key="13">
    <source>
        <dbReference type="HAMAP-Rule" id="MF_00113"/>
    </source>
</evidence>
<evidence type="ECO:0000256" key="4">
    <source>
        <dbReference type="ARBA" id="ARBA00022490"/>
    </source>
</evidence>
<dbReference type="KEGG" id="wma:WM2015_2127"/>
<name>A0A0K0XXY4_9GAMM</name>
<dbReference type="GO" id="GO:0008616">
    <property type="term" value="P:tRNA queuosine(34) biosynthetic process"/>
    <property type="evidence" value="ECO:0007669"/>
    <property type="project" value="UniProtKB-UniRule"/>
</dbReference>
<evidence type="ECO:0000256" key="9">
    <source>
        <dbReference type="ARBA" id="ARBA00061210"/>
    </source>
</evidence>
<dbReference type="UniPathway" id="UPA00392"/>
<keyword evidence="15" id="KW-1185">Reference proteome</keyword>
<dbReference type="AlphaFoldDB" id="A0A0K0XXY4"/>
<keyword evidence="4 13" id="KW-0963">Cytoplasm</keyword>
<keyword evidence="14" id="KW-0413">Isomerase</keyword>
<keyword evidence="6 13" id="KW-0949">S-adenosyl-L-methionine</keyword>
<dbReference type="EMBL" id="CP012154">
    <property type="protein sequence ID" value="AKS42492.1"/>
    <property type="molecule type" value="Genomic_DNA"/>
</dbReference>
<dbReference type="NCBIfam" id="TIGR00113">
    <property type="entry name" value="queA"/>
    <property type="match status" value="1"/>
</dbReference>
<evidence type="ECO:0000313" key="15">
    <source>
        <dbReference type="Proteomes" id="UP000066624"/>
    </source>
</evidence>
<keyword evidence="5 13" id="KW-0808">Transferase</keyword>
<dbReference type="GO" id="GO:0005737">
    <property type="term" value="C:cytoplasm"/>
    <property type="evidence" value="ECO:0007669"/>
    <property type="project" value="UniProtKB-SubCell"/>
</dbReference>